<sequence length="280" mass="31822">MTHLDVSNIVFLPVESIWADPNFNCRGHIAPIDVVDLSKDIESHGLQQPISVKPVTNDEKTKSGCEYKVITGHRRHKAFQVLQRETIPCVVNTLIKDMDALVLNLTENLHRKDLNIMQEAKALERLKLAGFSVPQVAVQLSKSTTWVHIRYLLLELPDVIKEAAAAGYINQVQIKELHSLGDYGKQIEAAKSIKQAKARGEKAPRVTRPKRDMFKRKPRDVDDLFYMQDHIQDAIGNNFGTRCLAWAAGEINDLELYRDIQTIADKVGLTYEVPYKEEKR</sequence>
<dbReference type="SUPFAM" id="SSF110849">
    <property type="entry name" value="ParB/Sulfiredoxin"/>
    <property type="match status" value="1"/>
</dbReference>
<dbReference type="Pfam" id="PF02195">
    <property type="entry name" value="ParB_N"/>
    <property type="match status" value="1"/>
</dbReference>
<dbReference type="GO" id="GO:0007059">
    <property type="term" value="P:chromosome segregation"/>
    <property type="evidence" value="ECO:0007669"/>
    <property type="project" value="UniProtKB-KW"/>
</dbReference>
<dbReference type="InterPro" id="IPR036086">
    <property type="entry name" value="ParB/Sulfiredoxin_sf"/>
</dbReference>
<dbReference type="NCBIfam" id="TIGR00180">
    <property type="entry name" value="parB_part"/>
    <property type="match status" value="1"/>
</dbReference>
<evidence type="ECO:0000259" key="2">
    <source>
        <dbReference type="SMART" id="SM00470"/>
    </source>
</evidence>
<comment type="caution">
    <text evidence="3">The sequence shown here is derived from an EMBL/GenBank/DDBJ whole genome shotgun (WGS) entry which is preliminary data.</text>
</comment>
<dbReference type="AlphaFoldDB" id="A0A0F8ZIF1"/>
<dbReference type="SMART" id="SM00470">
    <property type="entry name" value="ParB"/>
    <property type="match status" value="1"/>
</dbReference>
<evidence type="ECO:0000313" key="3">
    <source>
        <dbReference type="EMBL" id="KKK93582.1"/>
    </source>
</evidence>
<dbReference type="Gene3D" id="3.90.1530.30">
    <property type="match status" value="1"/>
</dbReference>
<dbReference type="InterPro" id="IPR041468">
    <property type="entry name" value="HTH_ParB/Spo0J"/>
</dbReference>
<dbReference type="GO" id="GO:0005694">
    <property type="term" value="C:chromosome"/>
    <property type="evidence" value="ECO:0007669"/>
    <property type="project" value="TreeGrafter"/>
</dbReference>
<protein>
    <recommendedName>
        <fullName evidence="2">ParB-like N-terminal domain-containing protein</fullName>
    </recommendedName>
</protein>
<accession>A0A0F8ZIF1</accession>
<dbReference type="PANTHER" id="PTHR33375">
    <property type="entry name" value="CHROMOSOME-PARTITIONING PROTEIN PARB-RELATED"/>
    <property type="match status" value="1"/>
</dbReference>
<gene>
    <name evidence="3" type="ORF">LCGC14_2691450</name>
</gene>
<evidence type="ECO:0000256" key="1">
    <source>
        <dbReference type="ARBA" id="ARBA00022829"/>
    </source>
</evidence>
<proteinExistence type="predicted"/>
<dbReference type="InterPro" id="IPR004437">
    <property type="entry name" value="ParB/RepB/Spo0J"/>
</dbReference>
<dbReference type="InterPro" id="IPR003115">
    <property type="entry name" value="ParB_N"/>
</dbReference>
<dbReference type="PANTHER" id="PTHR33375:SF1">
    <property type="entry name" value="CHROMOSOME-PARTITIONING PROTEIN PARB-RELATED"/>
    <property type="match status" value="1"/>
</dbReference>
<reference evidence="3" key="1">
    <citation type="journal article" date="2015" name="Nature">
        <title>Complex archaea that bridge the gap between prokaryotes and eukaryotes.</title>
        <authorList>
            <person name="Spang A."/>
            <person name="Saw J.H."/>
            <person name="Jorgensen S.L."/>
            <person name="Zaremba-Niedzwiedzka K."/>
            <person name="Martijn J."/>
            <person name="Lind A.E."/>
            <person name="van Eijk R."/>
            <person name="Schleper C."/>
            <person name="Guy L."/>
            <person name="Ettema T.J."/>
        </authorList>
    </citation>
    <scope>NUCLEOTIDE SEQUENCE</scope>
</reference>
<dbReference type="Pfam" id="PF17762">
    <property type="entry name" value="HTH_ParB"/>
    <property type="match status" value="1"/>
</dbReference>
<feature type="domain" description="ParB-like N-terminal" evidence="2">
    <location>
        <begin position="10"/>
        <end position="109"/>
    </location>
</feature>
<dbReference type="GO" id="GO:0003677">
    <property type="term" value="F:DNA binding"/>
    <property type="evidence" value="ECO:0007669"/>
    <property type="project" value="InterPro"/>
</dbReference>
<dbReference type="SUPFAM" id="SSF109709">
    <property type="entry name" value="KorB DNA-binding domain-like"/>
    <property type="match status" value="1"/>
</dbReference>
<name>A0A0F8ZIF1_9ZZZZ</name>
<dbReference type="Gene3D" id="1.10.10.2830">
    <property type="match status" value="1"/>
</dbReference>
<organism evidence="3">
    <name type="scientific">marine sediment metagenome</name>
    <dbReference type="NCBI Taxonomy" id="412755"/>
    <lineage>
        <taxon>unclassified sequences</taxon>
        <taxon>metagenomes</taxon>
        <taxon>ecological metagenomes</taxon>
    </lineage>
</organism>
<keyword evidence="1" id="KW-0159">Chromosome partition</keyword>
<dbReference type="InterPro" id="IPR050336">
    <property type="entry name" value="Chromosome_partition/occlusion"/>
</dbReference>
<dbReference type="EMBL" id="LAZR01047710">
    <property type="protein sequence ID" value="KKK93582.1"/>
    <property type="molecule type" value="Genomic_DNA"/>
</dbReference>